<name>A0A2M8Q6K5_9CHLR</name>
<comment type="similarity">
    <text evidence="3">Belongs to the bacterial solute-binding protein 9 family.</text>
</comment>
<organism evidence="4 5">
    <name type="scientific">Candidatus Thermofonsia Clade 3 bacterium</name>
    <dbReference type="NCBI Taxonomy" id="2364212"/>
    <lineage>
        <taxon>Bacteria</taxon>
        <taxon>Bacillati</taxon>
        <taxon>Chloroflexota</taxon>
        <taxon>Candidatus Thermofontia</taxon>
        <taxon>Candidatus Thermofonsia Clade 3</taxon>
    </lineage>
</organism>
<evidence type="ECO:0000313" key="4">
    <source>
        <dbReference type="EMBL" id="PJF45445.1"/>
    </source>
</evidence>
<dbReference type="PANTHER" id="PTHR42953">
    <property type="entry name" value="HIGH-AFFINITY ZINC UPTAKE SYSTEM PROTEIN ZNUA-RELATED"/>
    <property type="match status" value="1"/>
</dbReference>
<dbReference type="InterPro" id="IPR006128">
    <property type="entry name" value="Lipoprotein_PsaA-like"/>
</dbReference>
<dbReference type="GO" id="GO:0046872">
    <property type="term" value="F:metal ion binding"/>
    <property type="evidence" value="ECO:0007669"/>
    <property type="project" value="InterPro"/>
</dbReference>
<dbReference type="InterPro" id="IPR006127">
    <property type="entry name" value="ZnuA-like"/>
</dbReference>
<evidence type="ECO:0000313" key="5">
    <source>
        <dbReference type="Proteomes" id="UP000230790"/>
    </source>
</evidence>
<keyword evidence="1 3" id="KW-0813">Transport</keyword>
<dbReference type="AlphaFoldDB" id="A0A2M8Q6K5"/>
<evidence type="ECO:0000256" key="3">
    <source>
        <dbReference type="RuleBase" id="RU003512"/>
    </source>
</evidence>
<dbReference type="PRINTS" id="PR00690">
    <property type="entry name" value="ADHESNFAMILY"/>
</dbReference>
<dbReference type="GO" id="GO:0007155">
    <property type="term" value="P:cell adhesion"/>
    <property type="evidence" value="ECO:0007669"/>
    <property type="project" value="InterPro"/>
</dbReference>
<dbReference type="InterPro" id="IPR050492">
    <property type="entry name" value="Bact_metal-bind_prot9"/>
</dbReference>
<dbReference type="SUPFAM" id="SSF53807">
    <property type="entry name" value="Helical backbone' metal receptor"/>
    <property type="match status" value="1"/>
</dbReference>
<dbReference type="Proteomes" id="UP000230790">
    <property type="component" value="Unassembled WGS sequence"/>
</dbReference>
<proteinExistence type="inferred from homology"/>
<dbReference type="Gene3D" id="3.40.50.1980">
    <property type="entry name" value="Nitrogenase molybdenum iron protein domain"/>
    <property type="match status" value="1"/>
</dbReference>
<evidence type="ECO:0000256" key="1">
    <source>
        <dbReference type="ARBA" id="ARBA00022448"/>
    </source>
</evidence>
<gene>
    <name evidence="4" type="ORF">CUN48_18845</name>
</gene>
<dbReference type="GO" id="GO:0030001">
    <property type="term" value="P:metal ion transport"/>
    <property type="evidence" value="ECO:0007669"/>
    <property type="project" value="InterPro"/>
</dbReference>
<accession>A0A2M8Q6K5</accession>
<evidence type="ECO:0000256" key="2">
    <source>
        <dbReference type="ARBA" id="ARBA00022729"/>
    </source>
</evidence>
<feature type="non-terminal residue" evidence="4">
    <location>
        <position position="120"/>
    </location>
</feature>
<dbReference type="Pfam" id="PF01297">
    <property type="entry name" value="ZnuA"/>
    <property type="match status" value="1"/>
</dbReference>
<keyword evidence="2" id="KW-0732">Signal</keyword>
<reference evidence="4 5" key="1">
    <citation type="submission" date="2017-11" db="EMBL/GenBank/DDBJ databases">
        <title>Evolution of Phototrophy in the Chloroflexi Phylum Driven by Horizontal Gene Transfer.</title>
        <authorList>
            <person name="Ward L.M."/>
            <person name="Hemp J."/>
            <person name="Shih P.M."/>
            <person name="Mcglynn S.E."/>
            <person name="Fischer W."/>
        </authorList>
    </citation>
    <scope>NUCLEOTIDE SEQUENCE [LARGE SCALE GENOMIC DNA]</scope>
    <source>
        <strain evidence="4">JP3_7</strain>
    </source>
</reference>
<comment type="caution">
    <text evidence="4">The sequence shown here is derived from an EMBL/GenBank/DDBJ whole genome shotgun (WGS) entry which is preliminary data.</text>
</comment>
<sequence length="120" mass="12820">LVQQVAGDRVDLTVLVGPDGDPHVYEPTPRDAIALAEADLLFENGLEFETWLESLYAASQSQAKRVAVSDGVDVLLFGEHGHDAADHEHDHAEHTHDASMGVAPARLAVADGRAALVHLL</sequence>
<dbReference type="EMBL" id="PGTN01001084">
    <property type="protein sequence ID" value="PJF45445.1"/>
    <property type="molecule type" value="Genomic_DNA"/>
</dbReference>
<feature type="non-terminal residue" evidence="4">
    <location>
        <position position="1"/>
    </location>
</feature>
<protein>
    <submittedName>
        <fullName evidence="4">ABC transporter substrate-binding protein</fullName>
    </submittedName>
</protein>